<dbReference type="RefSeq" id="WP_072285410.1">
    <property type="nucleotide sequence ID" value="NZ_CP015455.1"/>
</dbReference>
<dbReference type="KEGG" id="pace:A6070_08680"/>
<dbReference type="InterPro" id="IPR005358">
    <property type="entry name" value="Puta_zinc/iron-chelating_dom"/>
</dbReference>
<protein>
    <recommendedName>
        <fullName evidence="3">YkgJ family cysteine cluster protein</fullName>
    </recommendedName>
</protein>
<reference evidence="1 2" key="1">
    <citation type="journal article" date="2017" name="Genome Announc.">
        <title>Complete Genome Sequences of Two Acetylene-Fermenting Pelobacter acetylenicus Strains.</title>
        <authorList>
            <person name="Sutton J.M."/>
            <person name="Baesman S.M."/>
            <person name="Fierst J.L."/>
            <person name="Poret-Peterson A.T."/>
            <person name="Oremland R.S."/>
            <person name="Dunlap D.S."/>
            <person name="Akob D.M."/>
        </authorList>
    </citation>
    <scope>NUCLEOTIDE SEQUENCE [LARGE SCALE GENOMIC DNA]</scope>
    <source>
        <strain evidence="1 2">DSM 3247</strain>
    </source>
</reference>
<dbReference type="AlphaFoldDB" id="A0A1L3GCG4"/>
<accession>A0A1L3GCG4</accession>
<gene>
    <name evidence="1" type="ORF">A7E75_00075</name>
</gene>
<organism evidence="1 2">
    <name type="scientific">Syntrophotalea acetylenica</name>
    <name type="common">Pelobacter acetylenicus</name>
    <dbReference type="NCBI Taxonomy" id="29542"/>
    <lineage>
        <taxon>Bacteria</taxon>
        <taxon>Pseudomonadati</taxon>
        <taxon>Thermodesulfobacteriota</taxon>
        <taxon>Desulfuromonadia</taxon>
        <taxon>Desulfuromonadales</taxon>
        <taxon>Syntrophotaleaceae</taxon>
        <taxon>Syntrophotalea</taxon>
    </lineage>
</organism>
<evidence type="ECO:0008006" key="3">
    <source>
        <dbReference type="Google" id="ProtNLM"/>
    </source>
</evidence>
<name>A0A1L3GCG4_SYNAC</name>
<dbReference type="OrthoDB" id="9810361at2"/>
<evidence type="ECO:0000313" key="1">
    <source>
        <dbReference type="EMBL" id="APG23597.1"/>
    </source>
</evidence>
<dbReference type="STRING" id="29542.A6070_08680"/>
<proteinExistence type="predicted"/>
<dbReference type="Pfam" id="PF03692">
    <property type="entry name" value="CxxCxxCC"/>
    <property type="match status" value="1"/>
</dbReference>
<evidence type="ECO:0000313" key="2">
    <source>
        <dbReference type="Proteomes" id="UP000182264"/>
    </source>
</evidence>
<sequence>MVNTSALDAIALRYRHLLETVDAWFAQCKMQVGDRIRCGEGCSACCRGLFDITLLDAYLLQQGYSRLPAGRRRQIAGRARRQLQALQQQWADFQPPYLLNNLPDHLWTDMPEDDPTPCPFLDENGACLVYSWRPLICRQHGLPNIDLSGTVFSELYCSLNFVGENPFECPELRWDFRGHFVKEMALFGAFTTELFGTPVNEADTFIPAVLFIDFHSFPGDADV</sequence>
<dbReference type="Proteomes" id="UP000182264">
    <property type="component" value="Chromosome"/>
</dbReference>
<dbReference type="EMBL" id="CP015518">
    <property type="protein sequence ID" value="APG23597.1"/>
    <property type="molecule type" value="Genomic_DNA"/>
</dbReference>
<keyword evidence="2" id="KW-1185">Reference proteome</keyword>